<accession>A0A397TZZ0</accession>
<dbReference type="InterPro" id="IPR001466">
    <property type="entry name" value="Beta-lactam-related"/>
</dbReference>
<dbReference type="InterPro" id="IPR012338">
    <property type="entry name" value="Beta-lactam/transpept-like"/>
</dbReference>
<dbReference type="InterPro" id="IPR052907">
    <property type="entry name" value="Beta-lactamase/esterase"/>
</dbReference>
<dbReference type="Pfam" id="PF00144">
    <property type="entry name" value="Beta-lactamase"/>
    <property type="match status" value="1"/>
</dbReference>
<feature type="domain" description="Beta-lactamase-related" evidence="1">
    <location>
        <begin position="58"/>
        <end position="180"/>
    </location>
</feature>
<dbReference type="SUPFAM" id="SSF56601">
    <property type="entry name" value="beta-lactamase/transpeptidase-like"/>
    <property type="match status" value="1"/>
</dbReference>
<dbReference type="EMBL" id="QKWP01002372">
    <property type="protein sequence ID" value="RIB03585.1"/>
    <property type="molecule type" value="Genomic_DNA"/>
</dbReference>
<proteinExistence type="predicted"/>
<dbReference type="PANTHER" id="PTHR43319:SF3">
    <property type="entry name" value="BETA-LACTAMASE-RELATED DOMAIN-CONTAINING PROTEIN"/>
    <property type="match status" value="1"/>
</dbReference>
<sequence length="386" mass="43810">MDVSKISADGRYFAFIRLSTIGPFAPLQCRLLGIGYPDTKVQGYVAPEFIDVKKAFIKNFEDGSEVGSSVAAYYNGKLVVDLYGGYADLETMREYNKDTLQLVFSSTKALTSIMIAYLVDRGLLNYDEKISKYWPEFAQGNKENVTLLDHRAGVTYLDTQLSKSELEDLDKLAKILAAQPHIVRRVDPKRRTIGQIVSEEILKQYDLEFYLLLPQSLWSRVSTFYHAPITEKIALTRQFLLEWWYKKNSDLIDPIDPIDRSKAFNNIPGIPHIFNFKGVTKLEAFTFECPSVTGITNANSMPKLGAIITNNGQPLDDNSSSKPLISKNTVDLISTKLPMEWDYIIRRNLTPSVGGFSYFKFPGLEDVEFLGWGGFWWKAYSYGIEN</sequence>
<protein>
    <submittedName>
        <fullName evidence="2">Beta-lactamase/transpeptidase-like protein</fullName>
    </submittedName>
</protein>
<comment type="caution">
    <text evidence="2">The sequence shown here is derived from an EMBL/GenBank/DDBJ whole genome shotgun (WGS) entry which is preliminary data.</text>
</comment>
<evidence type="ECO:0000259" key="1">
    <source>
        <dbReference type="Pfam" id="PF00144"/>
    </source>
</evidence>
<dbReference type="STRING" id="44941.A0A397TZZ0"/>
<organism evidence="2 3">
    <name type="scientific">Gigaspora rosea</name>
    <dbReference type="NCBI Taxonomy" id="44941"/>
    <lineage>
        <taxon>Eukaryota</taxon>
        <taxon>Fungi</taxon>
        <taxon>Fungi incertae sedis</taxon>
        <taxon>Mucoromycota</taxon>
        <taxon>Glomeromycotina</taxon>
        <taxon>Glomeromycetes</taxon>
        <taxon>Diversisporales</taxon>
        <taxon>Gigasporaceae</taxon>
        <taxon>Gigaspora</taxon>
    </lineage>
</organism>
<evidence type="ECO:0000313" key="2">
    <source>
        <dbReference type="EMBL" id="RIB03585.1"/>
    </source>
</evidence>
<reference evidence="2 3" key="1">
    <citation type="submission" date="2018-06" db="EMBL/GenBank/DDBJ databases">
        <title>Comparative genomics reveals the genomic features of Rhizophagus irregularis, R. cerebriforme, R. diaphanum and Gigaspora rosea, and their symbiotic lifestyle signature.</title>
        <authorList>
            <person name="Morin E."/>
            <person name="San Clemente H."/>
            <person name="Chen E.C.H."/>
            <person name="De La Providencia I."/>
            <person name="Hainaut M."/>
            <person name="Kuo A."/>
            <person name="Kohler A."/>
            <person name="Murat C."/>
            <person name="Tang N."/>
            <person name="Roy S."/>
            <person name="Loubradou J."/>
            <person name="Henrissat B."/>
            <person name="Grigoriev I.V."/>
            <person name="Corradi N."/>
            <person name="Roux C."/>
            <person name="Martin F.M."/>
        </authorList>
    </citation>
    <scope>NUCLEOTIDE SEQUENCE [LARGE SCALE GENOMIC DNA]</scope>
    <source>
        <strain evidence="2 3">DAOM 194757</strain>
    </source>
</reference>
<evidence type="ECO:0000313" key="3">
    <source>
        <dbReference type="Proteomes" id="UP000266673"/>
    </source>
</evidence>
<dbReference type="AlphaFoldDB" id="A0A397TZZ0"/>
<keyword evidence="3" id="KW-1185">Reference proteome</keyword>
<dbReference type="PANTHER" id="PTHR43319">
    <property type="entry name" value="BETA-LACTAMASE-RELATED"/>
    <property type="match status" value="1"/>
</dbReference>
<dbReference type="Gene3D" id="3.40.710.10">
    <property type="entry name" value="DD-peptidase/beta-lactamase superfamily"/>
    <property type="match status" value="2"/>
</dbReference>
<name>A0A397TZZ0_9GLOM</name>
<dbReference type="OrthoDB" id="5946976at2759"/>
<gene>
    <name evidence="2" type="ORF">C2G38_2224639</name>
</gene>
<dbReference type="Proteomes" id="UP000266673">
    <property type="component" value="Unassembled WGS sequence"/>
</dbReference>